<evidence type="ECO:0000313" key="3">
    <source>
        <dbReference type="Ensembl" id="ENSACAP00000036001.1"/>
    </source>
</evidence>
<reference evidence="3" key="3">
    <citation type="submission" date="2025-09" db="UniProtKB">
        <authorList>
            <consortium name="Ensembl"/>
        </authorList>
    </citation>
    <scope>IDENTIFICATION</scope>
</reference>
<dbReference type="CDD" id="cd09076">
    <property type="entry name" value="L1-EN"/>
    <property type="match status" value="1"/>
</dbReference>
<organism evidence="3 4">
    <name type="scientific">Anolis carolinensis</name>
    <name type="common">Green anole</name>
    <name type="synonym">American chameleon</name>
    <dbReference type="NCBI Taxonomy" id="28377"/>
    <lineage>
        <taxon>Eukaryota</taxon>
        <taxon>Metazoa</taxon>
        <taxon>Chordata</taxon>
        <taxon>Craniata</taxon>
        <taxon>Vertebrata</taxon>
        <taxon>Euteleostomi</taxon>
        <taxon>Lepidosauria</taxon>
        <taxon>Squamata</taxon>
        <taxon>Bifurcata</taxon>
        <taxon>Unidentata</taxon>
        <taxon>Episquamata</taxon>
        <taxon>Toxicofera</taxon>
        <taxon>Iguania</taxon>
        <taxon>Dactyloidae</taxon>
        <taxon>Anolis</taxon>
    </lineage>
</organism>
<dbReference type="PANTHER" id="PTHR31635">
    <property type="entry name" value="REVERSE TRANSCRIPTASE DOMAIN-CONTAINING PROTEIN-RELATED"/>
    <property type="match status" value="1"/>
</dbReference>
<feature type="domain" description="Reverse transcriptase" evidence="2">
    <location>
        <begin position="512"/>
        <end position="760"/>
    </location>
</feature>
<keyword evidence="4" id="KW-1185">Reference proteome</keyword>
<dbReference type="InterPro" id="IPR000477">
    <property type="entry name" value="RT_dom"/>
</dbReference>
<dbReference type="Pfam" id="PF00078">
    <property type="entry name" value="RVT_1"/>
    <property type="match status" value="1"/>
</dbReference>
<dbReference type="GO" id="GO:0003824">
    <property type="term" value="F:catalytic activity"/>
    <property type="evidence" value="ECO:0007669"/>
    <property type="project" value="InterPro"/>
</dbReference>
<dbReference type="GeneTree" id="ENSGT01150000286925"/>
<dbReference type="Ensembl" id="ENSACAT00000048139.1">
    <property type="protein sequence ID" value="ENSACAP00000036001.1"/>
    <property type="gene ID" value="ENSACAG00000045590.1"/>
</dbReference>
<keyword evidence="1" id="KW-0175">Coiled coil</keyword>
<evidence type="ECO:0000256" key="1">
    <source>
        <dbReference type="SAM" id="Coils"/>
    </source>
</evidence>
<dbReference type="InterPro" id="IPR005135">
    <property type="entry name" value="Endo/exonuclease/phosphatase"/>
</dbReference>
<dbReference type="AlphaFoldDB" id="A0A803TLB1"/>
<dbReference type="CDD" id="cd01650">
    <property type="entry name" value="RT_nLTR_like"/>
    <property type="match status" value="1"/>
</dbReference>
<dbReference type="PROSITE" id="PS50878">
    <property type="entry name" value="RT_POL"/>
    <property type="match status" value="1"/>
</dbReference>
<evidence type="ECO:0000259" key="2">
    <source>
        <dbReference type="PROSITE" id="PS50878"/>
    </source>
</evidence>
<dbReference type="SUPFAM" id="SSF56219">
    <property type="entry name" value="DNase I-like"/>
    <property type="match status" value="1"/>
</dbReference>
<dbReference type="Proteomes" id="UP000001646">
    <property type="component" value="Unplaced"/>
</dbReference>
<reference evidence="3" key="2">
    <citation type="submission" date="2025-08" db="UniProtKB">
        <authorList>
            <consortium name="Ensembl"/>
        </authorList>
    </citation>
    <scope>IDENTIFICATION</scope>
</reference>
<dbReference type="Pfam" id="PF03372">
    <property type="entry name" value="Exo_endo_phos"/>
    <property type="match status" value="1"/>
</dbReference>
<feature type="coiled-coil region" evidence="1">
    <location>
        <begin position="348"/>
        <end position="380"/>
    </location>
</feature>
<dbReference type="Gene3D" id="3.60.10.10">
    <property type="entry name" value="Endonuclease/exonuclease/phosphatase"/>
    <property type="match status" value="1"/>
</dbReference>
<dbReference type="InterPro" id="IPR036691">
    <property type="entry name" value="Endo/exonu/phosph_ase_sf"/>
</dbReference>
<dbReference type="InterPro" id="IPR043502">
    <property type="entry name" value="DNA/RNA_pol_sf"/>
</dbReference>
<protein>
    <recommendedName>
        <fullName evidence="2">Reverse transcriptase domain-containing protein</fullName>
    </recommendedName>
</protein>
<reference evidence="3" key="1">
    <citation type="submission" date="2009-12" db="EMBL/GenBank/DDBJ databases">
        <title>The Genome Sequence of Anolis carolinensis (Green Anole Lizard).</title>
        <authorList>
            <consortium name="The Genome Sequencing Platform"/>
            <person name="Di Palma F."/>
            <person name="Alfoldi J."/>
            <person name="Heiman D."/>
            <person name="Young S."/>
            <person name="Grabherr M."/>
            <person name="Johnson J."/>
            <person name="Lander E.S."/>
            <person name="Lindblad-Toh K."/>
        </authorList>
    </citation>
    <scope>NUCLEOTIDE SEQUENCE [LARGE SCALE GENOMIC DNA]</scope>
    <source>
        <strain evidence="3">JBL SC #1</strain>
    </source>
</reference>
<proteinExistence type="predicted"/>
<dbReference type="SUPFAM" id="SSF56672">
    <property type="entry name" value="DNA/RNA polymerases"/>
    <property type="match status" value="1"/>
</dbReference>
<evidence type="ECO:0000313" key="4">
    <source>
        <dbReference type="Proteomes" id="UP000001646"/>
    </source>
</evidence>
<accession>A0A803TLB1</accession>
<dbReference type="PANTHER" id="PTHR31635:SF196">
    <property type="entry name" value="REVERSE TRANSCRIPTASE DOMAIN-CONTAINING PROTEIN-RELATED"/>
    <property type="match status" value="1"/>
</dbReference>
<name>A0A803TLB1_ANOCA</name>
<dbReference type="InParanoid" id="A0A803TLB1"/>
<sequence>MILKKDRKMAKRGCNLERTVRFYSNNINGLNSPNKRNKVFHNIKKGGYDIVALQETHICQKHVSHLTYKHLGKEFYSASIEKKRGVVLYVKEWIPAELAFKDNEGRILGVFVYIENEKNLICNIYAPNGSKINFIKKLNDLILKQEFKNLIILGDFNGVLNTELDKTRKSNKNNKKRGNGTLPKNFINFQQEFNLQDVWRSHHPLDRDYTFFSDRHQVWSRIDMVWASSYLITKITKIEILTRNHSDHSPIQFTINETRRTGKWRLNDILLKSEEDIKKNRLILKEYFQINDTPEVNIQTIWDASKAVMRGYFIRQNSWRNKLRNQKLNKIQEQIIETETKLKKSPKNQKLTRDIELLKLQKSNIELEQLAKKLKFVKQDHFQNANKPGKWLAKKIGRKKQRQYITRIEDGEKHYRTDKEILRQFETFYKTLYKKDQIKKDDIAQYLSKRKLEKISEEQRERLNKSIEEEEIKKAIRKMDPNKAPGPDGLTVMYYKTFEEELLPYLKKLMNKITNEGKLPNTWKEANITVIHKEKTDPTNVKNYRPISLLNIDYKIFTNILADRMKEFLKNWIQEEQTGFLPNRQLRDNVRTIVDIIEYYEANNEKELALLTVDAEKAFDNINWNFFKMLMRELDLGYKFLNAINAIYEDQTAKIWINGHPSKEIKINKGTRQGCPLSPLIFIFTLEILLNTIRNDASLKGTKIRNMHYKTRAFADDLICIIENPTENIKKWLHAIEEFGTVAGFKINKSKSKMLTKKYN</sequence>